<keyword evidence="1" id="KW-0614">Plasmid</keyword>
<dbReference type="AlphaFoldDB" id="A0A5P9CQ27"/>
<name>A0A5P9CQ27_9VIBR</name>
<dbReference type="RefSeq" id="WP_246210513.1">
    <property type="nucleotide sequence ID" value="NZ_CBCSDK010000008.1"/>
</dbReference>
<evidence type="ECO:0000313" key="1">
    <source>
        <dbReference type="EMBL" id="QFT28063.1"/>
    </source>
</evidence>
<keyword evidence="2" id="KW-1185">Reference proteome</keyword>
<dbReference type="EMBL" id="CP045351">
    <property type="protein sequence ID" value="QFT28063.1"/>
    <property type="molecule type" value="Genomic_DNA"/>
</dbReference>
<evidence type="ECO:0000313" key="2">
    <source>
        <dbReference type="Proteomes" id="UP000326936"/>
    </source>
</evidence>
<accession>A0A5P9CQ27</accession>
<geneLocation type="plasmid" evidence="2">
    <name>pthaf100_a</name>
</geneLocation>
<dbReference type="Proteomes" id="UP000326936">
    <property type="component" value="Plasmid pTHAF100_a"/>
</dbReference>
<sequence length="91" mass="10135">MTRELEGMITRIEEVIRCAKLLEFNVTDDNVIACMVAAVMCPGHENNIGAILSAIYANQSCGLIQALKTTREYQVLHIKVSDALLEKLTQR</sequence>
<gene>
    <name evidence="1" type="ORF">FIV01_16865</name>
</gene>
<organism evidence="1 2">
    <name type="scientific">Vibrio aquimaris</name>
    <dbReference type="NCBI Taxonomy" id="2587862"/>
    <lineage>
        <taxon>Bacteria</taxon>
        <taxon>Pseudomonadati</taxon>
        <taxon>Pseudomonadota</taxon>
        <taxon>Gammaproteobacteria</taxon>
        <taxon>Vibrionales</taxon>
        <taxon>Vibrionaceae</taxon>
        <taxon>Vibrio</taxon>
    </lineage>
</organism>
<reference evidence="1 2" key="1">
    <citation type="submission" date="2019-10" db="EMBL/GenBank/DDBJ databases">
        <title>Complete genome sequence of Vibrio sp. strain THAF100, isolated from non-filtered water from the water column of tank 6 of a marine aquarium containing stony-coral fragments. Water maintained at 26 degree C.</title>
        <authorList>
            <person name="Ruckert C."/>
            <person name="Franco A."/>
            <person name="Kalinowski J."/>
            <person name="Glaeser S."/>
        </authorList>
    </citation>
    <scope>NUCLEOTIDE SEQUENCE [LARGE SCALE GENOMIC DNA]</scope>
    <source>
        <strain evidence="1 2">THAF100</strain>
        <plasmid evidence="2">pthaf100_a</plasmid>
    </source>
</reference>
<dbReference type="KEGG" id="vaq:FIV01_16865"/>
<proteinExistence type="predicted"/>
<protein>
    <submittedName>
        <fullName evidence="1">Uncharacterized protein</fullName>
    </submittedName>
</protein>